<dbReference type="Proteomes" id="UP001165960">
    <property type="component" value="Unassembled WGS sequence"/>
</dbReference>
<keyword evidence="2" id="KW-1185">Reference proteome</keyword>
<gene>
    <name evidence="1" type="ORF">DSO57_1018111</name>
</gene>
<evidence type="ECO:0000313" key="2">
    <source>
        <dbReference type="Proteomes" id="UP001165960"/>
    </source>
</evidence>
<evidence type="ECO:0000313" key="1">
    <source>
        <dbReference type="EMBL" id="KAJ9061692.1"/>
    </source>
</evidence>
<organism evidence="1 2">
    <name type="scientific">Entomophthora muscae</name>
    <dbReference type="NCBI Taxonomy" id="34485"/>
    <lineage>
        <taxon>Eukaryota</taxon>
        <taxon>Fungi</taxon>
        <taxon>Fungi incertae sedis</taxon>
        <taxon>Zoopagomycota</taxon>
        <taxon>Entomophthoromycotina</taxon>
        <taxon>Entomophthoromycetes</taxon>
        <taxon>Entomophthorales</taxon>
        <taxon>Entomophthoraceae</taxon>
        <taxon>Entomophthora</taxon>
    </lineage>
</organism>
<proteinExistence type="predicted"/>
<accession>A0ACC2SHC6</accession>
<comment type="caution">
    <text evidence="1">The sequence shown here is derived from an EMBL/GenBank/DDBJ whole genome shotgun (WGS) entry which is preliminary data.</text>
</comment>
<reference evidence="1" key="1">
    <citation type="submission" date="2022-04" db="EMBL/GenBank/DDBJ databases">
        <title>Genome of the entomopathogenic fungus Entomophthora muscae.</title>
        <authorList>
            <person name="Elya C."/>
            <person name="Lovett B.R."/>
            <person name="Lee E."/>
            <person name="Macias A.M."/>
            <person name="Hajek A.E."/>
            <person name="De Bivort B.L."/>
            <person name="Kasson M.T."/>
            <person name="De Fine Licht H.H."/>
            <person name="Stajich J.E."/>
        </authorList>
    </citation>
    <scope>NUCLEOTIDE SEQUENCE</scope>
    <source>
        <strain evidence="1">Berkeley</strain>
    </source>
</reference>
<protein>
    <submittedName>
        <fullName evidence="1">Uncharacterized protein</fullName>
    </submittedName>
</protein>
<dbReference type="EMBL" id="QTSX02005048">
    <property type="protein sequence ID" value="KAJ9061692.1"/>
    <property type="molecule type" value="Genomic_DNA"/>
</dbReference>
<name>A0ACC2SHC6_9FUNG</name>
<sequence length="118" mass="13046">MRIGLFLGVGLSVDVLPEGSRIVHGQLAETPEQYSFLVSIRLEYMPSNSLCAGALINSRTVVTAAHCNETDGIDRLMAYHGIFDFSDPEKVDASDPIRVVAFIQHPRYNPKTYFNDGT</sequence>